<dbReference type="GO" id="GO:0140359">
    <property type="term" value="F:ABC-type transporter activity"/>
    <property type="evidence" value="ECO:0007669"/>
    <property type="project" value="InterPro"/>
</dbReference>
<dbReference type="InterPro" id="IPR036640">
    <property type="entry name" value="ABC1_TM_sf"/>
</dbReference>
<sequence length="328" mass="36059">MSHSLRGFRVLMGFSFQASRWRATFFLLSGVVMSTTYPVMAYGSKLLVDAAVSRDLAGALTAAVLLAFTVGLGLINALYYVDLLFAVAEKAGAEVDRRLMHVMAGIPGIEHHELPQYHDRLDLLHAERSRLGWMTNATAGLVRVAVLLVLSCILLAQLHAALLFLPLFGIVSFLAGRKAQELQRRAEETSAEPERLRRHLFETATDAHQGKEVRVFGLVDELIRRHHAASDVLLRRRDHADWRSAGLQVVDAIVTALSYVGAIGLVLTLAMRGEATPGDVVLAVGLAAGMNAIIATAVGYGTQFLRVLRVAERYLWLEDYAREARHDL</sequence>
<dbReference type="SUPFAM" id="SSF90123">
    <property type="entry name" value="ABC transporter transmembrane region"/>
    <property type="match status" value="1"/>
</dbReference>
<feature type="transmembrane region" description="Helical" evidence="5">
    <location>
        <begin position="21"/>
        <end position="40"/>
    </location>
</feature>
<dbReference type="GO" id="GO:0005886">
    <property type="term" value="C:plasma membrane"/>
    <property type="evidence" value="ECO:0007669"/>
    <property type="project" value="UniProtKB-SubCell"/>
</dbReference>
<keyword evidence="2 5" id="KW-0812">Transmembrane</keyword>
<feature type="transmembrane region" description="Helical" evidence="5">
    <location>
        <begin position="131"/>
        <end position="150"/>
    </location>
</feature>
<proteinExistence type="predicted"/>
<organism evidence="7">
    <name type="scientific">uncultured Chloroflexia bacterium</name>
    <dbReference type="NCBI Taxonomy" id="1672391"/>
    <lineage>
        <taxon>Bacteria</taxon>
        <taxon>Bacillati</taxon>
        <taxon>Chloroflexota</taxon>
        <taxon>Chloroflexia</taxon>
        <taxon>environmental samples</taxon>
    </lineage>
</organism>
<dbReference type="EMBL" id="CADCTR010000413">
    <property type="protein sequence ID" value="CAA9238667.1"/>
    <property type="molecule type" value="Genomic_DNA"/>
</dbReference>
<comment type="subcellular location">
    <subcellularLocation>
        <location evidence="1">Cell membrane</location>
        <topology evidence="1">Multi-pass membrane protein</topology>
    </subcellularLocation>
</comment>
<keyword evidence="3 5" id="KW-1133">Transmembrane helix</keyword>
<dbReference type="InterPro" id="IPR011527">
    <property type="entry name" value="ABC1_TM_dom"/>
</dbReference>
<feature type="transmembrane region" description="Helical" evidence="5">
    <location>
        <begin position="60"/>
        <end position="81"/>
    </location>
</feature>
<evidence type="ECO:0000313" key="7">
    <source>
        <dbReference type="EMBL" id="CAA9238667.1"/>
    </source>
</evidence>
<feature type="domain" description="ABC transmembrane type-1" evidence="6">
    <location>
        <begin position="134"/>
        <end position="306"/>
    </location>
</feature>
<dbReference type="Gene3D" id="1.20.1560.10">
    <property type="entry name" value="ABC transporter type 1, transmembrane domain"/>
    <property type="match status" value="1"/>
</dbReference>
<evidence type="ECO:0000256" key="1">
    <source>
        <dbReference type="ARBA" id="ARBA00004651"/>
    </source>
</evidence>
<evidence type="ECO:0000256" key="5">
    <source>
        <dbReference type="SAM" id="Phobius"/>
    </source>
</evidence>
<feature type="transmembrane region" description="Helical" evidence="5">
    <location>
        <begin position="280"/>
        <end position="300"/>
    </location>
</feature>
<evidence type="ECO:0000256" key="4">
    <source>
        <dbReference type="ARBA" id="ARBA00023136"/>
    </source>
</evidence>
<protein>
    <recommendedName>
        <fullName evidence="6">ABC transmembrane type-1 domain-containing protein</fullName>
    </recommendedName>
</protein>
<keyword evidence="4 5" id="KW-0472">Membrane</keyword>
<evidence type="ECO:0000259" key="6">
    <source>
        <dbReference type="PROSITE" id="PS50929"/>
    </source>
</evidence>
<dbReference type="AlphaFoldDB" id="A0A6J4I2N6"/>
<feature type="transmembrane region" description="Helical" evidence="5">
    <location>
        <begin position="245"/>
        <end position="268"/>
    </location>
</feature>
<name>A0A6J4I2N6_9CHLR</name>
<reference evidence="7" key="1">
    <citation type="submission" date="2020-02" db="EMBL/GenBank/DDBJ databases">
        <authorList>
            <person name="Meier V. D."/>
        </authorList>
    </citation>
    <scope>NUCLEOTIDE SEQUENCE</scope>
    <source>
        <strain evidence="7">AVDCRST_MAG93</strain>
    </source>
</reference>
<dbReference type="GO" id="GO:0005524">
    <property type="term" value="F:ATP binding"/>
    <property type="evidence" value="ECO:0007669"/>
    <property type="project" value="InterPro"/>
</dbReference>
<feature type="non-terminal residue" evidence="7">
    <location>
        <position position="328"/>
    </location>
</feature>
<accession>A0A6J4I2N6</accession>
<gene>
    <name evidence="7" type="ORF">AVDCRST_MAG93-1221</name>
</gene>
<dbReference type="PROSITE" id="PS50929">
    <property type="entry name" value="ABC_TM1F"/>
    <property type="match status" value="1"/>
</dbReference>
<evidence type="ECO:0000256" key="3">
    <source>
        <dbReference type="ARBA" id="ARBA00022989"/>
    </source>
</evidence>
<evidence type="ECO:0000256" key="2">
    <source>
        <dbReference type="ARBA" id="ARBA00022692"/>
    </source>
</evidence>